<evidence type="ECO:0000256" key="2">
    <source>
        <dbReference type="ARBA" id="ARBA00004371"/>
    </source>
</evidence>
<evidence type="ECO:0000256" key="7">
    <source>
        <dbReference type="ARBA" id="ARBA00022645"/>
    </source>
</evidence>
<dbReference type="SUPFAM" id="SSF52025">
    <property type="entry name" value="PA domain"/>
    <property type="match status" value="1"/>
</dbReference>
<dbReference type="SUPFAM" id="SSF53187">
    <property type="entry name" value="Zn-dependent exopeptidases"/>
    <property type="match status" value="1"/>
</dbReference>
<gene>
    <name evidence="23" type="ORF">OP8BY_1637</name>
</gene>
<keyword evidence="13" id="KW-0862">Zinc</keyword>
<evidence type="ECO:0000256" key="6">
    <source>
        <dbReference type="ARBA" id="ARBA00022525"/>
    </source>
</evidence>
<evidence type="ECO:0000259" key="22">
    <source>
        <dbReference type="Pfam" id="PF04389"/>
    </source>
</evidence>
<keyword evidence="23" id="KW-0031">Aminopeptidase</keyword>
<evidence type="ECO:0000256" key="4">
    <source>
        <dbReference type="ARBA" id="ARBA00004613"/>
    </source>
</evidence>
<keyword evidence="10 21" id="KW-0732">Signal</keyword>
<dbReference type="Pfam" id="PF04389">
    <property type="entry name" value="Peptidase_M28"/>
    <property type="match status" value="1"/>
</dbReference>
<evidence type="ECO:0000256" key="19">
    <source>
        <dbReference type="ARBA" id="ARBA00025833"/>
    </source>
</evidence>
<evidence type="ECO:0000256" key="21">
    <source>
        <dbReference type="SAM" id="SignalP"/>
    </source>
</evidence>
<evidence type="ECO:0000256" key="20">
    <source>
        <dbReference type="ARBA" id="ARBA00033328"/>
    </source>
</evidence>
<dbReference type="PANTHER" id="PTHR12053:SF3">
    <property type="entry name" value="CARBOXYPEPTIDASE Q"/>
    <property type="match status" value="1"/>
</dbReference>
<dbReference type="AlphaFoldDB" id="A0A3E2BP00"/>
<dbReference type="PANTHER" id="PTHR12053">
    <property type="entry name" value="PROTEASE FAMILY M28 PLASMA GLUTAMATE CARBOXYPEPTIDASE-RELATED"/>
    <property type="match status" value="1"/>
</dbReference>
<keyword evidence="6" id="KW-0964">Secreted</keyword>
<dbReference type="Proteomes" id="UP000257323">
    <property type="component" value="Unassembled WGS sequence"/>
</dbReference>
<evidence type="ECO:0000256" key="11">
    <source>
        <dbReference type="ARBA" id="ARBA00022801"/>
    </source>
</evidence>
<evidence type="ECO:0000256" key="1">
    <source>
        <dbReference type="ARBA" id="ARBA00004240"/>
    </source>
</evidence>
<evidence type="ECO:0000256" key="18">
    <source>
        <dbReference type="ARBA" id="ARBA00023228"/>
    </source>
</evidence>
<keyword evidence="7" id="KW-0121">Carboxypeptidase</keyword>
<evidence type="ECO:0000256" key="5">
    <source>
        <dbReference type="ARBA" id="ARBA00014116"/>
    </source>
</evidence>
<dbReference type="GO" id="GO:0006508">
    <property type="term" value="P:proteolysis"/>
    <property type="evidence" value="ECO:0007669"/>
    <property type="project" value="UniProtKB-KW"/>
</dbReference>
<dbReference type="Gene3D" id="3.50.30.30">
    <property type="match status" value="1"/>
</dbReference>
<dbReference type="InterPro" id="IPR046450">
    <property type="entry name" value="PA_dom_sf"/>
</dbReference>
<dbReference type="GO" id="GO:0004180">
    <property type="term" value="F:carboxypeptidase activity"/>
    <property type="evidence" value="ECO:0007669"/>
    <property type="project" value="UniProtKB-KW"/>
</dbReference>
<feature type="chain" id="PRO_5017581083" description="Carboxypeptidase Q" evidence="21">
    <location>
        <begin position="21"/>
        <end position="693"/>
    </location>
</feature>
<accession>A0A3E2BP00</accession>
<dbReference type="GO" id="GO:0046872">
    <property type="term" value="F:metal ion binding"/>
    <property type="evidence" value="ECO:0007669"/>
    <property type="project" value="UniProtKB-KW"/>
</dbReference>
<comment type="subcellular location">
    <subcellularLocation>
        <location evidence="1">Endoplasmic reticulum</location>
    </subcellularLocation>
    <subcellularLocation>
        <location evidence="3">Golgi apparatus</location>
    </subcellularLocation>
    <subcellularLocation>
        <location evidence="2">Lysosome</location>
    </subcellularLocation>
    <subcellularLocation>
        <location evidence="4">Secreted</location>
    </subcellularLocation>
</comment>
<dbReference type="Gene3D" id="3.40.630.10">
    <property type="entry name" value="Zn peptidases"/>
    <property type="match status" value="1"/>
</dbReference>
<evidence type="ECO:0000313" key="23">
    <source>
        <dbReference type="EMBL" id="RFT16459.1"/>
    </source>
</evidence>
<evidence type="ECO:0000256" key="3">
    <source>
        <dbReference type="ARBA" id="ARBA00004555"/>
    </source>
</evidence>
<dbReference type="GO" id="GO:0004177">
    <property type="term" value="F:aminopeptidase activity"/>
    <property type="evidence" value="ECO:0007669"/>
    <property type="project" value="UniProtKB-KW"/>
</dbReference>
<evidence type="ECO:0000256" key="8">
    <source>
        <dbReference type="ARBA" id="ARBA00022670"/>
    </source>
</evidence>
<dbReference type="InterPro" id="IPR039866">
    <property type="entry name" value="CPQ"/>
</dbReference>
<reference evidence="23 24" key="1">
    <citation type="submission" date="2018-08" db="EMBL/GenBank/DDBJ databases">
        <title>Genome analysis of the thermophilic bacterium of the candidate phylum Aminicenantes from deep subsurface aquifer revealed its physiology and ecological role.</title>
        <authorList>
            <person name="Kadnikov V.V."/>
            <person name="Mardanov A.V."/>
            <person name="Beletsky A.V."/>
            <person name="Karnachuk O.V."/>
            <person name="Ravin N.V."/>
        </authorList>
    </citation>
    <scope>NUCLEOTIDE SEQUENCE [LARGE SCALE GENOMIC DNA]</scope>
    <source>
        <strain evidence="23">BY38</strain>
    </source>
</reference>
<evidence type="ECO:0000256" key="14">
    <source>
        <dbReference type="ARBA" id="ARBA00023034"/>
    </source>
</evidence>
<keyword evidence="14" id="KW-0333">Golgi apparatus</keyword>
<name>A0A3E2BP00_9BACT</name>
<protein>
    <recommendedName>
        <fullName evidence="5">Carboxypeptidase Q</fullName>
    </recommendedName>
    <alternativeName>
        <fullName evidence="20">Plasma glutamate carboxypeptidase</fullName>
    </alternativeName>
</protein>
<dbReference type="GO" id="GO:0070573">
    <property type="term" value="F:metallodipeptidase activity"/>
    <property type="evidence" value="ECO:0007669"/>
    <property type="project" value="InterPro"/>
</dbReference>
<keyword evidence="12" id="KW-0256">Endoplasmic reticulum</keyword>
<feature type="domain" description="Peptidase M28" evidence="22">
    <location>
        <begin position="258"/>
        <end position="471"/>
    </location>
</feature>
<dbReference type="InterPro" id="IPR007484">
    <property type="entry name" value="Peptidase_M28"/>
</dbReference>
<evidence type="ECO:0000256" key="9">
    <source>
        <dbReference type="ARBA" id="ARBA00022723"/>
    </source>
</evidence>
<keyword evidence="9" id="KW-0479">Metal-binding</keyword>
<feature type="signal peptide" evidence="21">
    <location>
        <begin position="1"/>
        <end position="20"/>
    </location>
</feature>
<sequence length="693" mass="77272">MKKHLAALLVLLFLVSAALAQPQEKLPRTLLSLRLLQDIINEANGELALQNEIYLTAVNRNRKAEEYATGYFETGFILEKLKEYGYDEAQVLELPSRDQTVWDAEEAELWMVEPVKKKIADLKEIPAVLCSGSASTDVTAELVEVGPGFSEDHYKNKDVKGKIVLVYGSPEAARRLAVEKFGAVGLIGCSSSHPEFDRDQIGWSSIRVGPKDKPTFAFMVSERTYFDLKMALERKTRIVLRALVKTQRVPAREEMAVGLIKGAEKPEEELVLTAHLFEGYAKQGANDDASGCVAILEAGRVLKKMMADGTIPPLKRSVRFLFVPEISGTRAYIQKYPEVARRFFANINEDMVGEALVKNLSAFRLEVTPYSLPTYLNDVVASFVEWMGASQRISQDGGWKELAVLSPAGSRDPFYYSIDPYSGGSDHIVFIDGAVKVPAVMFICWPDMWYHTSGDLPDKSDSTQLKRVVTLTVASAIFLANAGPEEARAILNEVSARSLGRLGREKGRAIEMIMKAESKGLAAARKEAVNILRQAVAREKEALESARFFAGNDRQFTSLLAAKLNTLDQFQVAGLNELEELYRQGCQRHGLKPEKLTLTPDEVRLSRVVPVRKPAAGEGDPWMVLMRLREMNLQLSPLIYRAEFELRNFIDGKKSILDIRNAASAEYDPLPLLDVEKYFQALEKAGMVELKKK</sequence>
<keyword evidence="15" id="KW-0482">Metalloprotease</keyword>
<proteinExistence type="predicted"/>
<evidence type="ECO:0000256" key="15">
    <source>
        <dbReference type="ARBA" id="ARBA00023049"/>
    </source>
</evidence>
<comment type="caution">
    <text evidence="23">The sequence shown here is derived from an EMBL/GenBank/DDBJ whole genome shotgun (WGS) entry which is preliminary data.</text>
</comment>
<dbReference type="EMBL" id="QUAH01000003">
    <property type="protein sequence ID" value="RFT16459.1"/>
    <property type="molecule type" value="Genomic_DNA"/>
</dbReference>
<keyword evidence="8" id="KW-0645">Protease</keyword>
<dbReference type="GO" id="GO:0005764">
    <property type="term" value="C:lysosome"/>
    <property type="evidence" value="ECO:0007669"/>
    <property type="project" value="UniProtKB-SubCell"/>
</dbReference>
<organism evidence="23 24">
    <name type="scientific">Candidatus Saccharicenans subterraneus</name>
    <dbReference type="NCBI Taxonomy" id="2508984"/>
    <lineage>
        <taxon>Bacteria</taxon>
        <taxon>Candidatus Aminicenantota</taxon>
        <taxon>Candidatus Aminicenantia</taxon>
        <taxon>Candidatus Aminicenantales</taxon>
        <taxon>Candidatus Saccharicenantaceae</taxon>
        <taxon>Candidatus Saccharicenans</taxon>
    </lineage>
</organism>
<evidence type="ECO:0000256" key="10">
    <source>
        <dbReference type="ARBA" id="ARBA00022729"/>
    </source>
</evidence>
<keyword evidence="16" id="KW-0865">Zymogen</keyword>
<evidence type="ECO:0000256" key="16">
    <source>
        <dbReference type="ARBA" id="ARBA00023145"/>
    </source>
</evidence>
<evidence type="ECO:0000256" key="13">
    <source>
        <dbReference type="ARBA" id="ARBA00022833"/>
    </source>
</evidence>
<keyword evidence="11" id="KW-0378">Hydrolase</keyword>
<evidence type="ECO:0000256" key="17">
    <source>
        <dbReference type="ARBA" id="ARBA00023180"/>
    </source>
</evidence>
<dbReference type="GO" id="GO:0005576">
    <property type="term" value="C:extracellular region"/>
    <property type="evidence" value="ECO:0007669"/>
    <property type="project" value="UniProtKB-SubCell"/>
</dbReference>
<evidence type="ECO:0000313" key="24">
    <source>
        <dbReference type="Proteomes" id="UP000257323"/>
    </source>
</evidence>
<evidence type="ECO:0000256" key="12">
    <source>
        <dbReference type="ARBA" id="ARBA00022824"/>
    </source>
</evidence>
<keyword evidence="17" id="KW-0325">Glycoprotein</keyword>
<comment type="subunit">
    <text evidence="19">Homodimer. The monomeric form is inactive while the homodimer is active.</text>
</comment>
<keyword evidence="18" id="KW-0458">Lysosome</keyword>